<evidence type="ECO:0000256" key="8">
    <source>
        <dbReference type="ARBA" id="ARBA00022692"/>
    </source>
</evidence>
<evidence type="ECO:0000256" key="4">
    <source>
        <dbReference type="ARBA" id="ARBA00020268"/>
    </source>
</evidence>
<evidence type="ECO:0000256" key="12">
    <source>
        <dbReference type="ARBA" id="ARBA00031636"/>
    </source>
</evidence>
<reference evidence="14 15" key="1">
    <citation type="submission" date="2011-11" db="EMBL/GenBank/DDBJ databases">
        <title>The Genome Sequence of Dialister succinatiphilus YIT 11850.</title>
        <authorList>
            <consortium name="The Broad Institute Genome Sequencing Platform"/>
            <person name="Earl A."/>
            <person name="Ward D."/>
            <person name="Feldgarden M."/>
            <person name="Gevers D."/>
            <person name="Morotomi M."/>
            <person name="Young S.K."/>
            <person name="Zeng Q."/>
            <person name="Gargeya S."/>
            <person name="Fitzgerald M."/>
            <person name="Haas B."/>
            <person name="Abouelleil A."/>
            <person name="Alvarado L."/>
            <person name="Arachchi H.M."/>
            <person name="Berlin A."/>
            <person name="Brown A."/>
            <person name="Chapman S.B."/>
            <person name="Dunbar C."/>
            <person name="Gearin G."/>
            <person name="Goldberg J."/>
            <person name="Griggs A."/>
            <person name="Gujja S."/>
            <person name="Heiman D."/>
            <person name="Howarth C."/>
            <person name="Lui A."/>
            <person name="MacDonald P.J.P."/>
            <person name="Montmayeur A."/>
            <person name="Murphy C."/>
            <person name="Neiman D."/>
            <person name="Pearson M."/>
            <person name="Priest M."/>
            <person name="Roberts A."/>
            <person name="Saif S."/>
            <person name="Shea T."/>
            <person name="Sisk P."/>
            <person name="Stolte C."/>
            <person name="Sykes S."/>
            <person name="Wortman J."/>
            <person name="Nusbaum C."/>
            <person name="Birren B."/>
        </authorList>
    </citation>
    <scope>NUCLEOTIDE SEQUENCE [LARGE SCALE GENOMIC DNA]</scope>
    <source>
        <strain evidence="14 15">YIT 11850</strain>
    </source>
</reference>
<dbReference type="InterPro" id="IPR050222">
    <property type="entry name" value="MATE_MdtK"/>
</dbReference>
<evidence type="ECO:0000256" key="5">
    <source>
        <dbReference type="ARBA" id="ARBA00022448"/>
    </source>
</evidence>
<dbReference type="PANTHER" id="PTHR43298:SF2">
    <property type="entry name" value="FMN_FAD EXPORTER YEEO-RELATED"/>
    <property type="match status" value="1"/>
</dbReference>
<feature type="transmembrane region" description="Helical" evidence="13">
    <location>
        <begin position="384"/>
        <end position="406"/>
    </location>
</feature>
<dbReference type="Pfam" id="PF01554">
    <property type="entry name" value="MatE"/>
    <property type="match status" value="2"/>
</dbReference>
<feature type="transmembrane region" description="Helical" evidence="13">
    <location>
        <begin position="135"/>
        <end position="156"/>
    </location>
</feature>
<evidence type="ECO:0000256" key="6">
    <source>
        <dbReference type="ARBA" id="ARBA00022449"/>
    </source>
</evidence>
<feature type="transmembrane region" description="Helical" evidence="13">
    <location>
        <begin position="168"/>
        <end position="188"/>
    </location>
</feature>
<evidence type="ECO:0000313" key="15">
    <source>
        <dbReference type="Proteomes" id="UP000003277"/>
    </source>
</evidence>
<keyword evidence="10" id="KW-0406">Ion transport</keyword>
<feature type="transmembrane region" description="Helical" evidence="13">
    <location>
        <begin position="194"/>
        <end position="213"/>
    </location>
</feature>
<evidence type="ECO:0000256" key="13">
    <source>
        <dbReference type="SAM" id="Phobius"/>
    </source>
</evidence>
<protein>
    <recommendedName>
        <fullName evidence="4">Probable multidrug resistance protein NorM</fullName>
    </recommendedName>
    <alternativeName>
        <fullName evidence="12">Multidrug-efflux transporter</fullName>
    </alternativeName>
</protein>
<dbReference type="STRING" id="742743.HMPREF9453_01296"/>
<keyword evidence="8 13" id="KW-0812">Transmembrane</keyword>
<dbReference type="PIRSF" id="PIRSF006603">
    <property type="entry name" value="DinF"/>
    <property type="match status" value="1"/>
</dbReference>
<keyword evidence="5" id="KW-0813">Transport</keyword>
<dbReference type="PATRIC" id="fig|742743.3.peg.1315"/>
<dbReference type="GO" id="GO:0005886">
    <property type="term" value="C:plasma membrane"/>
    <property type="evidence" value="ECO:0007669"/>
    <property type="project" value="UniProtKB-SubCell"/>
</dbReference>
<dbReference type="InterPro" id="IPR048279">
    <property type="entry name" value="MdtK-like"/>
</dbReference>
<dbReference type="InterPro" id="IPR002528">
    <property type="entry name" value="MATE_fam"/>
</dbReference>
<evidence type="ECO:0000256" key="11">
    <source>
        <dbReference type="ARBA" id="ARBA00023136"/>
    </source>
</evidence>
<dbReference type="GO" id="GO:0015297">
    <property type="term" value="F:antiporter activity"/>
    <property type="evidence" value="ECO:0007669"/>
    <property type="project" value="UniProtKB-KW"/>
</dbReference>
<evidence type="ECO:0000256" key="1">
    <source>
        <dbReference type="ARBA" id="ARBA00003408"/>
    </source>
</evidence>
<dbReference type="EMBL" id="ADLT01000045">
    <property type="protein sequence ID" value="EHO62704.1"/>
    <property type="molecule type" value="Genomic_DNA"/>
</dbReference>
<feature type="transmembrane region" description="Helical" evidence="13">
    <location>
        <begin position="92"/>
        <end position="115"/>
    </location>
</feature>
<dbReference type="NCBIfam" id="TIGR00797">
    <property type="entry name" value="matE"/>
    <property type="match status" value="1"/>
</dbReference>
<gene>
    <name evidence="14" type="ORF">HMPREF9453_01296</name>
</gene>
<keyword evidence="11 13" id="KW-0472">Membrane</keyword>
<dbReference type="PANTHER" id="PTHR43298">
    <property type="entry name" value="MULTIDRUG RESISTANCE PROTEIN NORM-RELATED"/>
    <property type="match status" value="1"/>
</dbReference>
<accession>H1D108</accession>
<feature type="transmembrane region" description="Helical" evidence="13">
    <location>
        <begin position="418"/>
        <end position="437"/>
    </location>
</feature>
<evidence type="ECO:0000313" key="14">
    <source>
        <dbReference type="EMBL" id="EHO62704.1"/>
    </source>
</evidence>
<evidence type="ECO:0000256" key="3">
    <source>
        <dbReference type="ARBA" id="ARBA00010199"/>
    </source>
</evidence>
<proteinExistence type="inferred from homology"/>
<dbReference type="RefSeq" id="WP_008859790.1">
    <property type="nucleotide sequence ID" value="NZ_JH591188.1"/>
</dbReference>
<dbReference type="GO" id="GO:0006811">
    <property type="term" value="P:monoatomic ion transport"/>
    <property type="evidence" value="ECO:0007669"/>
    <property type="project" value="UniProtKB-KW"/>
</dbReference>
<dbReference type="GO" id="GO:0042910">
    <property type="term" value="F:xenobiotic transmembrane transporter activity"/>
    <property type="evidence" value="ECO:0007669"/>
    <property type="project" value="InterPro"/>
</dbReference>
<feature type="transmembrane region" description="Helical" evidence="13">
    <location>
        <begin position="356"/>
        <end position="377"/>
    </location>
</feature>
<dbReference type="eggNOG" id="COG0534">
    <property type="taxonomic scope" value="Bacteria"/>
</dbReference>
<dbReference type="AlphaFoldDB" id="H1D108"/>
<dbReference type="Proteomes" id="UP000003277">
    <property type="component" value="Unassembled WGS sequence"/>
</dbReference>
<dbReference type="HOGENOM" id="CLU_012893_5_0_9"/>
<evidence type="ECO:0000256" key="9">
    <source>
        <dbReference type="ARBA" id="ARBA00022989"/>
    </source>
</evidence>
<feature type="transmembrane region" description="Helical" evidence="13">
    <location>
        <begin position="58"/>
        <end position="80"/>
    </location>
</feature>
<evidence type="ECO:0000256" key="2">
    <source>
        <dbReference type="ARBA" id="ARBA00004651"/>
    </source>
</evidence>
<keyword evidence="15" id="KW-1185">Reference proteome</keyword>
<feature type="transmembrane region" description="Helical" evidence="13">
    <location>
        <begin position="316"/>
        <end position="336"/>
    </location>
</feature>
<comment type="function">
    <text evidence="1">Multidrug efflux pump.</text>
</comment>
<keyword evidence="6" id="KW-0050">Antiport</keyword>
<comment type="similarity">
    <text evidence="3">Belongs to the multi antimicrobial extrusion (MATE) (TC 2.A.66.1) family.</text>
</comment>
<dbReference type="OrthoDB" id="62420at2"/>
<comment type="subcellular location">
    <subcellularLocation>
        <location evidence="2">Cell membrane</location>
        <topology evidence="2">Multi-pass membrane protein</topology>
    </subcellularLocation>
</comment>
<keyword evidence="7" id="KW-1003">Cell membrane</keyword>
<sequence>MKKMDMIHGSIADKTWSFALLLAMTGICQQLFNAADILIMGRFVGKSAMAAVGSNGPVVGIIVTLFIGISLGANVVISQLTGRKDRQGVTRAVHTAILSSLIGGLIMMAVGEMAASPLMDLLSVPEEVRPLSLRYLRIIFLALPGILMYNFTSAIFRSQGDTRTPFLCLFISGMVKVASSLFFVLGMGMDADGAAASTVCSTLLSSFMLLALLSHTSLSVHLSLKEAAFDWSMLKKILSVGMPAGVQGAVFSLSNIVIQSAINSLGTEVMAASAAAFNLEIIAYYVINAFGQACTTFTGQNYGAGLFSHCRKIFRITFLQGFCAMAAVCGLILFLGRPLLSIFSTDRGVIDLGYIRLAYILGAEVLDLIIEMVSGFLRGFGKSLGPAIMVTIIICGSRILYVATFFQWSPTFHTLMAVYPVSWLLTDLGMGAVLFYYRKLYMAEDRKIEI</sequence>
<name>H1D108_9FIRM</name>
<comment type="caution">
    <text evidence="14">The sequence shown here is derived from an EMBL/GenBank/DDBJ whole genome shotgun (WGS) entry which is preliminary data.</text>
</comment>
<dbReference type="CDD" id="cd13138">
    <property type="entry name" value="MATE_yoeA_like"/>
    <property type="match status" value="1"/>
</dbReference>
<organism evidence="14 15">
    <name type="scientific">Dialister succinatiphilus YIT 11850</name>
    <dbReference type="NCBI Taxonomy" id="742743"/>
    <lineage>
        <taxon>Bacteria</taxon>
        <taxon>Bacillati</taxon>
        <taxon>Bacillota</taxon>
        <taxon>Negativicutes</taxon>
        <taxon>Veillonellales</taxon>
        <taxon>Veillonellaceae</taxon>
        <taxon>Dialister</taxon>
    </lineage>
</organism>
<evidence type="ECO:0000256" key="7">
    <source>
        <dbReference type="ARBA" id="ARBA00022475"/>
    </source>
</evidence>
<keyword evidence="9 13" id="KW-1133">Transmembrane helix</keyword>
<evidence type="ECO:0000256" key="10">
    <source>
        <dbReference type="ARBA" id="ARBA00023065"/>
    </source>
</evidence>